<dbReference type="InterPro" id="IPR050109">
    <property type="entry name" value="HTH-type_TetR-like_transc_reg"/>
</dbReference>
<accession>A0A6J4QVJ3</accession>
<dbReference type="InterPro" id="IPR009057">
    <property type="entry name" value="Homeodomain-like_sf"/>
</dbReference>
<name>A0A6J4QVJ3_9ACTN</name>
<dbReference type="PANTHER" id="PTHR30055:SF223">
    <property type="entry name" value="HTH-TYPE TRANSCRIPTIONAL REGULATOR UIDR"/>
    <property type="match status" value="1"/>
</dbReference>
<evidence type="ECO:0000256" key="2">
    <source>
        <dbReference type="PROSITE-ProRule" id="PRU00335"/>
    </source>
</evidence>
<evidence type="ECO:0000256" key="1">
    <source>
        <dbReference type="ARBA" id="ARBA00023125"/>
    </source>
</evidence>
<organism evidence="4">
    <name type="scientific">uncultured Rubrobacteraceae bacterium</name>
    <dbReference type="NCBI Taxonomy" id="349277"/>
    <lineage>
        <taxon>Bacteria</taxon>
        <taxon>Bacillati</taxon>
        <taxon>Actinomycetota</taxon>
        <taxon>Rubrobacteria</taxon>
        <taxon>Rubrobacterales</taxon>
        <taxon>Rubrobacteraceae</taxon>
        <taxon>environmental samples</taxon>
    </lineage>
</organism>
<dbReference type="InterPro" id="IPR039536">
    <property type="entry name" value="TetR_C_Proteobacteria"/>
</dbReference>
<dbReference type="PANTHER" id="PTHR30055">
    <property type="entry name" value="HTH-TYPE TRANSCRIPTIONAL REGULATOR RUTR"/>
    <property type="match status" value="1"/>
</dbReference>
<dbReference type="EMBL" id="CADCVF010000013">
    <property type="protein sequence ID" value="CAA9447686.1"/>
    <property type="molecule type" value="Genomic_DNA"/>
</dbReference>
<comment type="caution">
    <text evidence="2">Lacks conserved residue(s) required for the propagation of feature annotation.</text>
</comment>
<keyword evidence="1 2" id="KW-0238">DNA-binding</keyword>
<dbReference type="AlphaFoldDB" id="A0A6J4QVJ3"/>
<sequence>MAEVSDRRAQILQAAFEEFSAKGFKGATIKSIARTASLQSPALIYWYFPDKEALFREVLESRIPVLRAVRDPASLLDLPPEEVLPNIARRYLSTFDSRATQRMARLLIGEAMRRPEVAEVFGNAVIKKVLGFLKSYMARQVELGRLKEHDVRASARAFIGMLLPQAGGKMFFAAIREDGLTDEEHIETVVGIFLQGLEGKEDEG</sequence>
<dbReference type="Pfam" id="PF00440">
    <property type="entry name" value="TetR_N"/>
    <property type="match status" value="1"/>
</dbReference>
<dbReference type="SUPFAM" id="SSF48498">
    <property type="entry name" value="Tetracyclin repressor-like, C-terminal domain"/>
    <property type="match status" value="1"/>
</dbReference>
<dbReference type="InterPro" id="IPR036271">
    <property type="entry name" value="Tet_transcr_reg_TetR-rel_C_sf"/>
</dbReference>
<dbReference type="PROSITE" id="PS50977">
    <property type="entry name" value="HTH_TETR_2"/>
    <property type="match status" value="1"/>
</dbReference>
<dbReference type="GO" id="GO:0003700">
    <property type="term" value="F:DNA-binding transcription factor activity"/>
    <property type="evidence" value="ECO:0007669"/>
    <property type="project" value="TreeGrafter"/>
</dbReference>
<protein>
    <submittedName>
        <fullName evidence="4">Transcriptional regulator, AcrR family</fullName>
    </submittedName>
</protein>
<dbReference type="Gene3D" id="1.10.357.10">
    <property type="entry name" value="Tetracycline Repressor, domain 2"/>
    <property type="match status" value="1"/>
</dbReference>
<evidence type="ECO:0000313" key="4">
    <source>
        <dbReference type="EMBL" id="CAA9447686.1"/>
    </source>
</evidence>
<dbReference type="SUPFAM" id="SSF46689">
    <property type="entry name" value="Homeodomain-like"/>
    <property type="match status" value="1"/>
</dbReference>
<reference evidence="4" key="1">
    <citation type="submission" date="2020-02" db="EMBL/GenBank/DDBJ databases">
        <authorList>
            <person name="Meier V. D."/>
        </authorList>
    </citation>
    <scope>NUCLEOTIDE SEQUENCE</scope>
    <source>
        <strain evidence="4">AVDCRST_MAG58</strain>
    </source>
</reference>
<dbReference type="Pfam" id="PF14246">
    <property type="entry name" value="TetR_C_7"/>
    <property type="match status" value="1"/>
</dbReference>
<evidence type="ECO:0000259" key="3">
    <source>
        <dbReference type="PROSITE" id="PS50977"/>
    </source>
</evidence>
<dbReference type="InterPro" id="IPR001647">
    <property type="entry name" value="HTH_TetR"/>
</dbReference>
<feature type="domain" description="HTH tetR-type" evidence="3">
    <location>
        <begin position="5"/>
        <end position="66"/>
    </location>
</feature>
<dbReference type="GO" id="GO:0000976">
    <property type="term" value="F:transcription cis-regulatory region binding"/>
    <property type="evidence" value="ECO:0007669"/>
    <property type="project" value="TreeGrafter"/>
</dbReference>
<gene>
    <name evidence="4" type="ORF">AVDCRST_MAG58-590</name>
</gene>
<proteinExistence type="predicted"/>